<reference evidence="2" key="1">
    <citation type="submission" date="2016-10" db="EMBL/GenBank/DDBJ databases">
        <authorList>
            <person name="Varghese N."/>
            <person name="Submissions S."/>
        </authorList>
    </citation>
    <scope>NUCLEOTIDE SEQUENCE [LARGE SCALE GENOMIC DNA]</scope>
    <source>
        <strain evidence="2">DSM 23925</strain>
    </source>
</reference>
<evidence type="ECO:0000313" key="2">
    <source>
        <dbReference type="Proteomes" id="UP000198705"/>
    </source>
</evidence>
<keyword evidence="2" id="KW-1185">Reference proteome</keyword>
<gene>
    <name evidence="1" type="ORF">SAMN04487989_10231</name>
</gene>
<proteinExistence type="predicted"/>
<organism evidence="1 2">
    <name type="scientific">Bizionia echini</name>
    <dbReference type="NCBI Taxonomy" id="649333"/>
    <lineage>
        <taxon>Bacteria</taxon>
        <taxon>Pseudomonadati</taxon>
        <taxon>Bacteroidota</taxon>
        <taxon>Flavobacteriia</taxon>
        <taxon>Flavobacteriales</taxon>
        <taxon>Flavobacteriaceae</taxon>
        <taxon>Bizionia</taxon>
    </lineage>
</organism>
<dbReference type="RefSeq" id="WP_143094897.1">
    <property type="nucleotide sequence ID" value="NZ_FOVN01000002.1"/>
</dbReference>
<accession>A0A1I5AGB2</accession>
<protein>
    <submittedName>
        <fullName evidence="1">Uncharacterized protein</fullName>
    </submittedName>
</protein>
<evidence type="ECO:0000313" key="1">
    <source>
        <dbReference type="EMBL" id="SFN61467.1"/>
    </source>
</evidence>
<sequence length="111" mass="12905">MIKSHICDFDSNNKQLYHLTLIYKNCKKIYINDVLVPKQNTYLVSPFKESNSVKLKLVGLFNNQTHFLEVEAKPIDVNLPDFESRIVLNSIRAINTISHKRFNLSSLIIQK</sequence>
<dbReference type="STRING" id="649333.SAMN04487989_10231"/>
<dbReference type="AlphaFoldDB" id="A0A1I5AGB2"/>
<dbReference type="Proteomes" id="UP000198705">
    <property type="component" value="Unassembled WGS sequence"/>
</dbReference>
<name>A0A1I5AGB2_9FLAO</name>
<dbReference type="EMBL" id="FOVN01000002">
    <property type="protein sequence ID" value="SFN61467.1"/>
    <property type="molecule type" value="Genomic_DNA"/>
</dbReference>